<comment type="caution">
    <text evidence="8">The sequence shown here is derived from an EMBL/GenBank/DDBJ whole genome shotgun (WGS) entry which is preliminary data.</text>
</comment>
<sequence length="504" mass="55862">MLIIYIYVLDKGSVIEEGTHETLLTKEGGKYQTMVKMQQSVKTINTQDGLMNMAKAAVEDKEQILERVRLLSETEAIDINRRASIPAREKSVFLRLLKMNSPEWIFILMGCFVCLLGGLRGPVSSILFAKIINNFNDCKYTILSVGVDLSLDDGGYELQGASKPHVTRFQNEAKLTTTSIKHKQTIKLATGNNYDVTLEITDLSPNDAGTYKIVVKNKADEMKMMLLLHQLPHSGHYLIYCDPLPNNAYVACLEINDVNASDAGKYKIPAKNKLGDSNTHIQLNIEGIDFKLPEGIEPSFLNKPSIKQDAKTATVQIDIIADPSPSLHWTKDGKELLNVDKVVTRIERKGGNQYTISLDIKNLASSDSGVYKCTLSNECGTAVANVVIKVAGDKANLEQLDKLAPAFEKPKTTKDTKQQSIKIECRCKGKQEPKVTWKKEKTEIKETANKYKITKTKEADDTYLFILEILSATSTDTGVYKIFAKNDAGDSQALVNLTVDAEAS</sequence>
<dbReference type="PANTHER" id="PTHR45080:SF8">
    <property type="entry name" value="IG-LIKE DOMAIN-CONTAINING PROTEIN"/>
    <property type="match status" value="1"/>
</dbReference>
<dbReference type="Gene3D" id="2.60.40.10">
    <property type="entry name" value="Immunoglobulins"/>
    <property type="match status" value="4"/>
</dbReference>
<accession>A0A818YRC8</accession>
<dbReference type="FunFam" id="2.60.40.10:FF:000032">
    <property type="entry name" value="palladin isoform X1"/>
    <property type="match status" value="2"/>
</dbReference>
<proteinExistence type="predicted"/>
<dbReference type="SMART" id="SM00409">
    <property type="entry name" value="IG"/>
    <property type="match status" value="3"/>
</dbReference>
<evidence type="ECO:0000256" key="2">
    <source>
        <dbReference type="ARBA" id="ARBA00022729"/>
    </source>
</evidence>
<keyword evidence="2" id="KW-0732">Signal</keyword>
<feature type="domain" description="Ig-like" evidence="7">
    <location>
        <begin position="298"/>
        <end position="391"/>
    </location>
</feature>
<dbReference type="Proteomes" id="UP000663881">
    <property type="component" value="Unassembled WGS sequence"/>
</dbReference>
<dbReference type="Gene3D" id="1.20.1560.10">
    <property type="entry name" value="ABC transporter type 1, transmembrane domain"/>
    <property type="match status" value="1"/>
</dbReference>
<dbReference type="InterPro" id="IPR003598">
    <property type="entry name" value="Ig_sub2"/>
</dbReference>
<dbReference type="Gene3D" id="3.40.50.300">
    <property type="entry name" value="P-loop containing nucleotide triphosphate hydrolases"/>
    <property type="match status" value="1"/>
</dbReference>
<dbReference type="InterPro" id="IPR013783">
    <property type="entry name" value="Ig-like_fold"/>
</dbReference>
<keyword evidence="4" id="KW-0472">Membrane</keyword>
<keyword evidence="3" id="KW-1133">Transmembrane helix</keyword>
<dbReference type="InterPro" id="IPR036179">
    <property type="entry name" value="Ig-like_dom_sf"/>
</dbReference>
<dbReference type="InterPro" id="IPR050958">
    <property type="entry name" value="Cell_Adh-Cytoskel_Orgn"/>
</dbReference>
<dbReference type="GO" id="GO:0005886">
    <property type="term" value="C:plasma membrane"/>
    <property type="evidence" value="ECO:0007669"/>
    <property type="project" value="TreeGrafter"/>
</dbReference>
<dbReference type="InterPro" id="IPR036640">
    <property type="entry name" value="ABC1_TM_sf"/>
</dbReference>
<evidence type="ECO:0000313" key="9">
    <source>
        <dbReference type="Proteomes" id="UP000663881"/>
    </source>
</evidence>
<evidence type="ECO:0000256" key="3">
    <source>
        <dbReference type="ARBA" id="ARBA00022989"/>
    </source>
</evidence>
<organism evidence="8 9">
    <name type="scientific">Adineta steineri</name>
    <dbReference type="NCBI Taxonomy" id="433720"/>
    <lineage>
        <taxon>Eukaryota</taxon>
        <taxon>Metazoa</taxon>
        <taxon>Spiralia</taxon>
        <taxon>Gnathifera</taxon>
        <taxon>Rotifera</taxon>
        <taxon>Eurotatoria</taxon>
        <taxon>Bdelloidea</taxon>
        <taxon>Adinetida</taxon>
        <taxon>Adinetidae</taxon>
        <taxon>Adineta</taxon>
    </lineage>
</organism>
<dbReference type="CDD" id="cd00096">
    <property type="entry name" value="Ig"/>
    <property type="match status" value="1"/>
</dbReference>
<keyword evidence="6" id="KW-0393">Immunoglobulin domain</keyword>
<evidence type="ECO:0000256" key="6">
    <source>
        <dbReference type="ARBA" id="ARBA00023319"/>
    </source>
</evidence>
<evidence type="ECO:0000256" key="5">
    <source>
        <dbReference type="ARBA" id="ARBA00023157"/>
    </source>
</evidence>
<evidence type="ECO:0000256" key="1">
    <source>
        <dbReference type="ARBA" id="ARBA00022692"/>
    </source>
</evidence>
<dbReference type="EMBL" id="CAJOAY010000905">
    <property type="protein sequence ID" value="CAF3758000.1"/>
    <property type="molecule type" value="Genomic_DNA"/>
</dbReference>
<dbReference type="SMART" id="SM00408">
    <property type="entry name" value="IGc2"/>
    <property type="match status" value="2"/>
</dbReference>
<dbReference type="InterPro" id="IPR003599">
    <property type="entry name" value="Ig_sub"/>
</dbReference>
<evidence type="ECO:0000256" key="4">
    <source>
        <dbReference type="ARBA" id="ARBA00023136"/>
    </source>
</evidence>
<dbReference type="InterPro" id="IPR007110">
    <property type="entry name" value="Ig-like_dom"/>
</dbReference>
<keyword evidence="5" id="KW-1015">Disulfide bond</keyword>
<dbReference type="PANTHER" id="PTHR45080">
    <property type="entry name" value="CONTACTIN 5"/>
    <property type="match status" value="1"/>
</dbReference>
<dbReference type="GO" id="GO:0007156">
    <property type="term" value="P:homophilic cell adhesion via plasma membrane adhesion molecules"/>
    <property type="evidence" value="ECO:0007669"/>
    <property type="project" value="TreeGrafter"/>
</dbReference>
<dbReference type="InterPro" id="IPR013098">
    <property type="entry name" value="Ig_I-set"/>
</dbReference>
<protein>
    <recommendedName>
        <fullName evidence="7">Ig-like domain-containing protein</fullName>
    </recommendedName>
</protein>
<evidence type="ECO:0000259" key="7">
    <source>
        <dbReference type="PROSITE" id="PS50835"/>
    </source>
</evidence>
<dbReference type="GO" id="GO:0005524">
    <property type="term" value="F:ATP binding"/>
    <property type="evidence" value="ECO:0007669"/>
    <property type="project" value="InterPro"/>
</dbReference>
<gene>
    <name evidence="8" type="ORF">OKA104_LOCUS16079</name>
</gene>
<dbReference type="Pfam" id="PF07679">
    <property type="entry name" value="I-set"/>
    <property type="match status" value="4"/>
</dbReference>
<keyword evidence="1" id="KW-0812">Transmembrane</keyword>
<reference evidence="8" key="1">
    <citation type="submission" date="2021-02" db="EMBL/GenBank/DDBJ databases">
        <authorList>
            <person name="Nowell W R."/>
        </authorList>
    </citation>
    <scope>NUCLEOTIDE SEQUENCE</scope>
</reference>
<name>A0A818YRC8_9BILA</name>
<dbReference type="PROSITE" id="PS50835">
    <property type="entry name" value="IG_LIKE"/>
    <property type="match status" value="2"/>
</dbReference>
<feature type="non-terminal residue" evidence="8">
    <location>
        <position position="504"/>
    </location>
</feature>
<feature type="domain" description="Ig-like" evidence="7">
    <location>
        <begin position="405"/>
        <end position="498"/>
    </location>
</feature>
<dbReference type="InterPro" id="IPR027417">
    <property type="entry name" value="P-loop_NTPase"/>
</dbReference>
<dbReference type="SUPFAM" id="SSF48726">
    <property type="entry name" value="Immunoglobulin"/>
    <property type="match status" value="4"/>
</dbReference>
<dbReference type="AlphaFoldDB" id="A0A818YRC8"/>
<evidence type="ECO:0000313" key="8">
    <source>
        <dbReference type="EMBL" id="CAF3758000.1"/>
    </source>
</evidence>